<dbReference type="KEGG" id="ans:ArsFIN_37040"/>
<evidence type="ECO:0000313" key="6">
    <source>
        <dbReference type="Proteomes" id="UP000295134"/>
    </source>
</evidence>
<proteinExistence type="predicted"/>
<reference evidence="3" key="1">
    <citation type="journal article" date="2010" name="Insect Mol. Biol.">
        <title>The draft genome sequence of Arsenophonus nasoniae, son-killer bacterium of Nasonia vitripennis, reveals genes associated with virulence and symbiosis.</title>
        <authorList>
            <person name="Wilkes T."/>
            <person name="Darby A.C."/>
            <person name="Choi J."/>
            <person name="Colborne J.K."/>
            <person name="Werren J.H."/>
            <person name="Hurst G.D.D."/>
        </authorList>
    </citation>
    <scope>NUCLEOTIDE SEQUENCE</scope>
</reference>
<dbReference type="SMART" id="SM00382">
    <property type="entry name" value="AAA"/>
    <property type="match status" value="1"/>
</dbReference>
<dbReference type="InterPro" id="IPR003959">
    <property type="entry name" value="ATPase_AAA_core"/>
</dbReference>
<accession>D2U3X4</accession>
<evidence type="ECO:0000313" key="7">
    <source>
        <dbReference type="Proteomes" id="UP001177592"/>
    </source>
</evidence>
<organism evidence="3">
    <name type="scientific">Arsenophonus nasoniae</name>
    <name type="common">son-killer infecting Nasonia vitripennis</name>
    <dbReference type="NCBI Taxonomy" id="638"/>
    <lineage>
        <taxon>Bacteria</taxon>
        <taxon>Pseudomonadati</taxon>
        <taxon>Pseudomonadota</taxon>
        <taxon>Gammaproteobacteria</taxon>
        <taxon>Enterobacterales</taxon>
        <taxon>Morganellaceae</taxon>
        <taxon>Arsenophonus</taxon>
    </lineage>
</organism>
<reference evidence="5" key="3">
    <citation type="submission" date="2023-04" db="EMBL/GenBank/DDBJ databases">
        <title>Genome dynamics across the evolutionary transition to endosymbiosis.</title>
        <authorList>
            <person name="Siozios S."/>
            <person name="Nadal-Jimenez P."/>
            <person name="Azagi T."/>
            <person name="Sprong H."/>
            <person name="Frost C.L."/>
            <person name="Parratt S.R."/>
            <person name="Taylor G."/>
            <person name="Brettell L."/>
            <person name="Lew K.C."/>
            <person name="Croft L."/>
            <person name="King K.C."/>
            <person name="Brockhurst M.A."/>
            <person name="Hypsa V."/>
            <person name="Novakova E."/>
            <person name="Darby A.C."/>
            <person name="Hurst G.D.D."/>
        </authorList>
    </citation>
    <scope>NUCLEOTIDE SEQUENCE</scope>
    <source>
        <strain evidence="5">ANv_CAN</strain>
    </source>
</reference>
<dbReference type="RefSeq" id="WP_246067274.1">
    <property type="nucleotide sequence ID" value="NZ_CP038613.1"/>
</dbReference>
<dbReference type="GO" id="GO:0005524">
    <property type="term" value="F:ATP binding"/>
    <property type="evidence" value="ECO:0007669"/>
    <property type="project" value="InterPro"/>
</dbReference>
<feature type="domain" description="AAA+ ATPase" evidence="2">
    <location>
        <begin position="201"/>
        <end position="361"/>
    </location>
</feature>
<reference evidence="4 6" key="2">
    <citation type="submission" date="2019-03" db="EMBL/GenBank/DDBJ databases">
        <title>Long-read sequencing reveals hyperdense prophage content in a complex bacterial symbiont genome.</title>
        <authorList>
            <person name="Frost C.L."/>
            <person name="Siozios S."/>
            <person name="Nadal-Jimenez P."/>
            <person name="Brockhurst M.A."/>
            <person name="King K.C."/>
            <person name="Darby A.C."/>
            <person name="Hurst G.D.D."/>
        </authorList>
    </citation>
    <scope>NUCLEOTIDE SEQUENCE [LARGE SCALE GENOMIC DNA]</scope>
    <source>
        <strain evidence="4 6">FIN</strain>
    </source>
</reference>
<evidence type="ECO:0000313" key="4">
    <source>
        <dbReference type="EMBL" id="QBY45111.1"/>
    </source>
</evidence>
<evidence type="ECO:0000259" key="2">
    <source>
        <dbReference type="SMART" id="SM00382"/>
    </source>
</evidence>
<dbReference type="Pfam" id="PF00004">
    <property type="entry name" value="AAA"/>
    <property type="match status" value="1"/>
</dbReference>
<dbReference type="REBASE" id="25780">
    <property type="entry name" value="AnaMcrBP"/>
</dbReference>
<dbReference type="EMBL" id="CP038613">
    <property type="protein sequence ID" value="QBY45111.1"/>
    <property type="molecule type" value="Genomic_DNA"/>
</dbReference>
<evidence type="ECO:0000256" key="1">
    <source>
        <dbReference type="SAM" id="Coils"/>
    </source>
</evidence>
<keyword evidence="7" id="KW-1185">Reference proteome</keyword>
<dbReference type="Proteomes" id="UP000295134">
    <property type="component" value="Chromosome"/>
</dbReference>
<gene>
    <name evidence="3" type="ORF">ARN_33770</name>
    <name evidence="4" type="ORF">ArsFIN_37040</name>
    <name evidence="5" type="ORF">QE258_17600</name>
</gene>
<keyword evidence="1" id="KW-0175">Coiled coil</keyword>
<dbReference type="AlphaFoldDB" id="D2U3X4"/>
<dbReference type="GeneID" id="96879326"/>
<feature type="coiled-coil region" evidence="1">
    <location>
        <begin position="5"/>
        <end position="127"/>
    </location>
</feature>
<dbReference type="SUPFAM" id="SSF52540">
    <property type="entry name" value="P-loop containing nucleoside triphosphate hydrolases"/>
    <property type="match status" value="1"/>
</dbReference>
<dbReference type="EMBL" id="FN545263">
    <property type="protein sequence ID" value="CBA76151.1"/>
    <property type="molecule type" value="Genomic_DNA"/>
</dbReference>
<dbReference type="EMBL" id="CP123523">
    <property type="protein sequence ID" value="WGM05314.1"/>
    <property type="molecule type" value="Genomic_DNA"/>
</dbReference>
<protein>
    <submittedName>
        <fullName evidence="3">5-methylcytosine-specific restriction enzyme McrB related protein</fullName>
    </submittedName>
    <submittedName>
        <fullName evidence="5">AAA family ATPase</fullName>
    </submittedName>
</protein>
<dbReference type="InterPro" id="IPR027417">
    <property type="entry name" value="P-loop_NTPase"/>
</dbReference>
<dbReference type="Gene3D" id="3.40.50.300">
    <property type="entry name" value="P-loop containing nucleotide triphosphate hydrolases"/>
    <property type="match status" value="1"/>
</dbReference>
<evidence type="ECO:0000313" key="5">
    <source>
        <dbReference type="EMBL" id="WGM05314.1"/>
    </source>
</evidence>
<dbReference type="InterPro" id="IPR003593">
    <property type="entry name" value="AAA+_ATPase"/>
</dbReference>
<dbReference type="Proteomes" id="UP001177592">
    <property type="component" value="Chromosome"/>
</dbReference>
<evidence type="ECO:0000313" key="3">
    <source>
        <dbReference type="EMBL" id="CBA76151.1"/>
    </source>
</evidence>
<name>D2U3X4_9GAMM</name>
<dbReference type="GO" id="GO:0016887">
    <property type="term" value="F:ATP hydrolysis activity"/>
    <property type="evidence" value="ECO:0007669"/>
    <property type="project" value="InterPro"/>
</dbReference>
<sequence length="514" mass="59955">MKKDTLDKEKYLKQLQLDNKKLEQEIRKKIRERDQFEDGSNFLTKKERNELEQSFFKKEKELEELNKKLSSLEFKYYHLNTIYKLKKEINNLERDRDNYRDRKKDMNAQLNDVEKRLKENNESLIGKLLEFKPYVDTLCGIRPKSPVKSLDYKVNIRKLDSDANIEDLREKLIDTVLDSLDSQGRKIDYYTAANLLTTIAQSQFTLFSGLPGTGKTSLAKMLGISLGLKNRFLNIPIARGWTSYRDILGFYNALSQSYVSVSSGLFELLKYLHMEQKEQIDGALSIILLDEFNLSQPEHYFSQFMEMADPESKRELSTGDPDEPYFIIPEYLRFLGTLNQDESVQILTPRLLDRAAIINFDEFESDYEFLEFGTKKEYSVEPISGKKFIELFQPSSLDMPSDIENTLKNIIDILKKDSPDLGIPINISYRKIKSIRSYHNVVGPMMSTQSRYTAFDYAVSQHLIPLLNGYGSQFGKRLENLEKELPDDMEKSRKYLNKLINYGNQNMFNYGISL</sequence>